<dbReference type="GO" id="GO:0000175">
    <property type="term" value="F:3'-5'-RNA exonuclease activity"/>
    <property type="evidence" value="ECO:0007669"/>
    <property type="project" value="TreeGrafter"/>
</dbReference>
<reference evidence="2 3" key="1">
    <citation type="journal article" date="2016" name="Nat. Commun.">
        <title>Thousands of microbial genomes shed light on interconnected biogeochemical processes in an aquifer system.</title>
        <authorList>
            <person name="Anantharaman K."/>
            <person name="Brown C.T."/>
            <person name="Hug L.A."/>
            <person name="Sharon I."/>
            <person name="Castelle C.J."/>
            <person name="Probst A.J."/>
            <person name="Thomas B.C."/>
            <person name="Singh A."/>
            <person name="Wilkins M.J."/>
            <person name="Karaoz U."/>
            <person name="Brodie E.L."/>
            <person name="Williams K.H."/>
            <person name="Hubbard S.S."/>
            <person name="Banfield J.F."/>
        </authorList>
    </citation>
    <scope>NUCLEOTIDE SEQUENCE [LARGE SCALE GENOMIC DNA]</scope>
</reference>
<evidence type="ECO:0000259" key="1">
    <source>
        <dbReference type="Pfam" id="PF03372"/>
    </source>
</evidence>
<feature type="domain" description="Endonuclease/exonuclease/phosphatase" evidence="1">
    <location>
        <begin position="6"/>
        <end position="249"/>
    </location>
</feature>
<dbReference type="PANTHER" id="PTHR12121:SF100">
    <property type="entry name" value="POLY(A)-SPECIFIC RIBONUCLEASE"/>
    <property type="match status" value="1"/>
</dbReference>
<gene>
    <name evidence="2" type="ORF">A2774_03335</name>
</gene>
<dbReference type="SUPFAM" id="SSF56219">
    <property type="entry name" value="DNase I-like"/>
    <property type="match status" value="1"/>
</dbReference>
<accession>A0A1F7G8W8</accession>
<dbReference type="AlphaFoldDB" id="A0A1F7G8W8"/>
<dbReference type="InterPro" id="IPR036691">
    <property type="entry name" value="Endo/exonu/phosph_ase_sf"/>
</dbReference>
<protein>
    <recommendedName>
        <fullName evidence="1">Endonuclease/exonuclease/phosphatase domain-containing protein</fullName>
    </recommendedName>
</protein>
<dbReference type="InterPro" id="IPR050410">
    <property type="entry name" value="CCR4/nocturin_mRNA_transcr"/>
</dbReference>
<dbReference type="Gene3D" id="3.60.10.10">
    <property type="entry name" value="Endonuclease/exonuclease/phosphatase"/>
    <property type="match status" value="1"/>
</dbReference>
<name>A0A1F7G8W8_9BACT</name>
<dbReference type="Proteomes" id="UP000177208">
    <property type="component" value="Unassembled WGS sequence"/>
</dbReference>
<evidence type="ECO:0000313" key="3">
    <source>
        <dbReference type="Proteomes" id="UP000177208"/>
    </source>
</evidence>
<dbReference type="PANTHER" id="PTHR12121">
    <property type="entry name" value="CARBON CATABOLITE REPRESSOR PROTEIN 4"/>
    <property type="match status" value="1"/>
</dbReference>
<dbReference type="Pfam" id="PF03372">
    <property type="entry name" value="Exo_endo_phos"/>
    <property type="match status" value="1"/>
</dbReference>
<dbReference type="EMBL" id="MFZG01000038">
    <property type="protein sequence ID" value="OGK15339.1"/>
    <property type="molecule type" value="Genomic_DNA"/>
</dbReference>
<proteinExistence type="predicted"/>
<evidence type="ECO:0000313" key="2">
    <source>
        <dbReference type="EMBL" id="OGK15339.1"/>
    </source>
</evidence>
<sequence>MAFSLLTYNVLYNKAFLQIEKILNKFKPDIICLQEVETSGKNLGRLEKFGYKLADFSNSFITFGKIYGIATYFKPDKLKLIKSQSFYLPKSIYEMIITLKKILKGGSKPRTILRTHFLRNKKHVSIYNLHLSLQGINRTRAKQLKIILEQSLESNDRPVIIIGDFNYLPYRRRGLENLMKNYGFKEATKKIYYTVRFPERKFAKYTLFQELILKMIRRIFTKKVKIDYIFYKNLKLLNTKRINVEYSDHYPVISSFQFT</sequence>
<dbReference type="InterPro" id="IPR005135">
    <property type="entry name" value="Endo/exonuclease/phosphatase"/>
</dbReference>
<organism evidence="2 3">
    <name type="scientific">Candidatus Roizmanbacteria bacterium RIFCSPHIGHO2_01_FULL_39_12c</name>
    <dbReference type="NCBI Taxonomy" id="1802031"/>
    <lineage>
        <taxon>Bacteria</taxon>
        <taxon>Candidatus Roizmaniibacteriota</taxon>
    </lineage>
</organism>
<comment type="caution">
    <text evidence="2">The sequence shown here is derived from an EMBL/GenBank/DDBJ whole genome shotgun (WGS) entry which is preliminary data.</text>
</comment>